<evidence type="ECO:0000256" key="2">
    <source>
        <dbReference type="ARBA" id="ARBA00022980"/>
    </source>
</evidence>
<dbReference type="PANTHER" id="PTHR45987">
    <property type="entry name" value="39S RIBOSOMAL PROTEIN L12"/>
    <property type="match status" value="1"/>
</dbReference>
<accession>A0A2J6WEY5</accession>
<comment type="caution">
    <text evidence="8">The sequence shown here is derived from an EMBL/GenBank/DDBJ whole genome shotgun (WGS) entry which is preliminary data.</text>
</comment>
<name>A0A2J6WEY5_9BACT</name>
<dbReference type="InterPro" id="IPR013823">
    <property type="entry name" value="Ribosomal_bL12_C"/>
</dbReference>
<dbReference type="Gene3D" id="3.30.1390.10">
    <property type="match status" value="1"/>
</dbReference>
<comment type="similarity">
    <text evidence="1 4">Belongs to the bacterial ribosomal protein bL12 family.</text>
</comment>
<organism evidence="8 9">
    <name type="scientific">Caldisericum exile</name>
    <dbReference type="NCBI Taxonomy" id="693075"/>
    <lineage>
        <taxon>Bacteria</taxon>
        <taxon>Pseudomonadati</taxon>
        <taxon>Caldisericota/Cryosericota group</taxon>
        <taxon>Caldisericota</taxon>
        <taxon>Caldisericia</taxon>
        <taxon>Caldisericales</taxon>
        <taxon>Caldisericaceae</taxon>
        <taxon>Caldisericum</taxon>
    </lineage>
</organism>
<dbReference type="Proteomes" id="UP000237040">
    <property type="component" value="Unassembled WGS sequence"/>
</dbReference>
<protein>
    <recommendedName>
        <fullName evidence="4">Large ribosomal subunit protein bL12</fullName>
    </recommendedName>
</protein>
<dbReference type="InterPro" id="IPR008932">
    <property type="entry name" value="Ribosomal_bL12_oligo"/>
</dbReference>
<gene>
    <name evidence="4" type="primary">rplL</name>
    <name evidence="8" type="ORF">C0189_02245</name>
</gene>
<feature type="domain" description="Large ribosomal subunit protein bL12 C-terminal" evidence="6">
    <location>
        <begin position="58"/>
        <end position="128"/>
    </location>
</feature>
<reference evidence="8 9" key="1">
    <citation type="submission" date="2018-01" db="EMBL/GenBank/DDBJ databases">
        <title>Metagenomic assembled genomes from two thermal pools in the Uzon Caldera, Kamchatka, Russia.</title>
        <authorList>
            <person name="Wilkins L."/>
            <person name="Ettinger C."/>
        </authorList>
    </citation>
    <scope>NUCLEOTIDE SEQUENCE [LARGE SCALE GENOMIC DNA]</scope>
    <source>
        <strain evidence="8">ZAV-07</strain>
    </source>
</reference>
<dbReference type="InterPro" id="IPR000206">
    <property type="entry name" value="Ribosomal_bL12"/>
</dbReference>
<dbReference type="HAMAP" id="MF_00368">
    <property type="entry name" value="Ribosomal_bL12"/>
    <property type="match status" value="1"/>
</dbReference>
<dbReference type="InterPro" id="IPR014719">
    <property type="entry name" value="Ribosomal_bL12_C/ClpS-like"/>
</dbReference>
<keyword evidence="5" id="KW-0175">Coiled coil</keyword>
<keyword evidence="3 4" id="KW-0687">Ribonucleoprotein</keyword>
<evidence type="ECO:0000256" key="1">
    <source>
        <dbReference type="ARBA" id="ARBA00007197"/>
    </source>
</evidence>
<dbReference type="GO" id="GO:0022625">
    <property type="term" value="C:cytosolic large ribosomal subunit"/>
    <property type="evidence" value="ECO:0007669"/>
    <property type="project" value="TreeGrafter"/>
</dbReference>
<dbReference type="Pfam" id="PF16320">
    <property type="entry name" value="Ribosomal_L12_N"/>
    <property type="match status" value="1"/>
</dbReference>
<dbReference type="NCBIfam" id="TIGR00855">
    <property type="entry name" value="L12"/>
    <property type="match status" value="1"/>
</dbReference>
<dbReference type="FunFam" id="3.30.1390.10:FF:000001">
    <property type="entry name" value="50S ribosomal protein L7/L12"/>
    <property type="match status" value="1"/>
</dbReference>
<evidence type="ECO:0000256" key="5">
    <source>
        <dbReference type="SAM" id="Coils"/>
    </source>
</evidence>
<dbReference type="PANTHER" id="PTHR45987:SF4">
    <property type="entry name" value="LARGE RIBOSOMAL SUBUNIT PROTEIN BL12M"/>
    <property type="match status" value="1"/>
</dbReference>
<evidence type="ECO:0000313" key="9">
    <source>
        <dbReference type="Proteomes" id="UP000237040"/>
    </source>
</evidence>
<dbReference type="GO" id="GO:0006412">
    <property type="term" value="P:translation"/>
    <property type="evidence" value="ECO:0007669"/>
    <property type="project" value="UniProtKB-UniRule"/>
</dbReference>
<dbReference type="EMBL" id="PNIL01000030">
    <property type="protein sequence ID" value="PMP68030.1"/>
    <property type="molecule type" value="Genomic_DNA"/>
</dbReference>
<evidence type="ECO:0000259" key="7">
    <source>
        <dbReference type="Pfam" id="PF16320"/>
    </source>
</evidence>
<dbReference type="GO" id="GO:0003729">
    <property type="term" value="F:mRNA binding"/>
    <property type="evidence" value="ECO:0007669"/>
    <property type="project" value="TreeGrafter"/>
</dbReference>
<comment type="function">
    <text evidence="4">Forms part of the ribosomal stalk which helps the ribosome interact with GTP-bound translation factors. Is thus essential for accurate translation.</text>
</comment>
<dbReference type="GO" id="GO:0003735">
    <property type="term" value="F:structural constituent of ribosome"/>
    <property type="evidence" value="ECO:0007669"/>
    <property type="project" value="InterPro"/>
</dbReference>
<feature type="coiled-coil region" evidence="5">
    <location>
        <begin position="78"/>
        <end position="128"/>
    </location>
</feature>
<dbReference type="SUPFAM" id="SSF54736">
    <property type="entry name" value="ClpS-like"/>
    <property type="match status" value="1"/>
</dbReference>
<evidence type="ECO:0000256" key="4">
    <source>
        <dbReference type="HAMAP-Rule" id="MF_00368"/>
    </source>
</evidence>
<dbReference type="Pfam" id="PF00542">
    <property type="entry name" value="Ribosomal_L12"/>
    <property type="match status" value="1"/>
</dbReference>
<dbReference type="RefSeq" id="WP_416084875.1">
    <property type="nucleotide sequence ID" value="NZ_JBNARP010000005.1"/>
</dbReference>
<dbReference type="InterPro" id="IPR036235">
    <property type="entry name" value="Ribosomal_bL12_oligo_N_sf"/>
</dbReference>
<feature type="domain" description="Large ribosomal subunit protein bL12 oligomerization" evidence="7">
    <location>
        <begin position="2"/>
        <end position="49"/>
    </location>
</feature>
<keyword evidence="2 4" id="KW-0689">Ribosomal protein</keyword>
<evidence type="ECO:0000259" key="6">
    <source>
        <dbReference type="Pfam" id="PF00542"/>
    </source>
</evidence>
<dbReference type="CDD" id="cd00387">
    <property type="entry name" value="Ribosomal_L7_L12"/>
    <property type="match status" value="1"/>
</dbReference>
<sequence>MTKEEIIEAIEKMSVLELSELVKALEEKFGVTAAVPMAAMPMAGAAPQAAPQEEKTEFDVVLVGFDPAKKINVIKVVRETLNLGLKESKDVVEAAEKEPQKIKEALPKKDAEELKKKLEEAGAKVELK</sequence>
<dbReference type="Gene3D" id="1.20.5.710">
    <property type="entry name" value="Single helix bin"/>
    <property type="match status" value="1"/>
</dbReference>
<dbReference type="AlphaFoldDB" id="A0A2J6WEY5"/>
<evidence type="ECO:0000313" key="8">
    <source>
        <dbReference type="EMBL" id="PMP68030.1"/>
    </source>
</evidence>
<proteinExistence type="inferred from homology"/>
<evidence type="ECO:0000256" key="3">
    <source>
        <dbReference type="ARBA" id="ARBA00023274"/>
    </source>
</evidence>
<dbReference type="SUPFAM" id="SSF48300">
    <property type="entry name" value="Ribosomal protein L7/12, oligomerisation (N-terminal) domain"/>
    <property type="match status" value="1"/>
</dbReference>
<comment type="subunit">
    <text evidence="4">Homodimer. Part of the ribosomal stalk of the 50S ribosomal subunit. Forms a multimeric L10(L12)X complex, where L10 forms an elongated spine to which 2 to 4 L12 dimers bind in a sequential fashion. Binds GTP-bound translation factors.</text>
</comment>